<feature type="signal peptide" evidence="2">
    <location>
        <begin position="1"/>
        <end position="24"/>
    </location>
</feature>
<protein>
    <submittedName>
        <fullName evidence="3">DUF1090 domain-containing protein</fullName>
    </submittedName>
</protein>
<dbReference type="Pfam" id="PF06476">
    <property type="entry name" value="DUF1090"/>
    <property type="match status" value="1"/>
</dbReference>
<evidence type="ECO:0000256" key="1">
    <source>
        <dbReference type="SAM" id="Coils"/>
    </source>
</evidence>
<proteinExistence type="predicted"/>
<evidence type="ECO:0000313" key="3">
    <source>
        <dbReference type="EMBL" id="XBV45179.1"/>
    </source>
</evidence>
<name>A0AAU7TXM7_9GAMM</name>
<sequence>MKKVALTLLALLSLSLVFTMKAKAAQDCATRHAAISEELRYAEANNNYSRINGLRSALAELNAHCTRSNVIYDTQRQLDKLKDKVADKQKSIGEIEFDLRRARVDADAKKIRKYQHKLEDKQEELAEAQQELARVQNEMSALRK</sequence>
<organism evidence="3">
    <name type="scientific">Pantoea sp. BJ2</name>
    <dbReference type="NCBI Taxonomy" id="3141322"/>
    <lineage>
        <taxon>Bacteria</taxon>
        <taxon>Pseudomonadati</taxon>
        <taxon>Pseudomonadota</taxon>
        <taxon>Gammaproteobacteria</taxon>
        <taxon>Enterobacterales</taxon>
        <taxon>Erwiniaceae</taxon>
        <taxon>Pantoea</taxon>
    </lineage>
</organism>
<evidence type="ECO:0000256" key="2">
    <source>
        <dbReference type="SAM" id="SignalP"/>
    </source>
</evidence>
<keyword evidence="1" id="KW-0175">Coiled coil</keyword>
<dbReference type="InterPro" id="IPR009468">
    <property type="entry name" value="DUF1090"/>
</dbReference>
<dbReference type="RefSeq" id="WP_101762296.1">
    <property type="nucleotide sequence ID" value="NZ_CP158292.1"/>
</dbReference>
<reference evidence="3" key="1">
    <citation type="submission" date="2024-06" db="EMBL/GenBank/DDBJ databases">
        <title>Multiomics insights into the TNT degradation mechanism by Pantoea sp. BJ2 isolated from an ammunition destruction site.</title>
        <authorList>
            <person name="Luo J."/>
        </authorList>
    </citation>
    <scope>NUCLEOTIDE SEQUENCE</scope>
    <source>
        <strain evidence="3">BJ2</strain>
    </source>
</reference>
<accession>A0AAU7TXM7</accession>
<dbReference type="AlphaFoldDB" id="A0AAU7TXM7"/>
<feature type="chain" id="PRO_5043593922" evidence="2">
    <location>
        <begin position="25"/>
        <end position="144"/>
    </location>
</feature>
<feature type="coiled-coil region" evidence="1">
    <location>
        <begin position="71"/>
        <end position="138"/>
    </location>
</feature>
<dbReference type="EMBL" id="CP158292">
    <property type="protein sequence ID" value="XBV45179.1"/>
    <property type="molecule type" value="Genomic_DNA"/>
</dbReference>
<keyword evidence="2" id="KW-0732">Signal</keyword>
<gene>
    <name evidence="3" type="ORF">AAF463_02255</name>
</gene>